<evidence type="ECO:0000313" key="7">
    <source>
        <dbReference type="Proteomes" id="UP001154282"/>
    </source>
</evidence>
<dbReference type="PROSITE" id="PS50104">
    <property type="entry name" value="TIR"/>
    <property type="match status" value="1"/>
</dbReference>
<gene>
    <name evidence="6" type="ORF">LITE_LOCUS27375</name>
</gene>
<organism evidence="6 7">
    <name type="scientific">Linum tenue</name>
    <dbReference type="NCBI Taxonomy" id="586396"/>
    <lineage>
        <taxon>Eukaryota</taxon>
        <taxon>Viridiplantae</taxon>
        <taxon>Streptophyta</taxon>
        <taxon>Embryophyta</taxon>
        <taxon>Tracheophyta</taxon>
        <taxon>Spermatophyta</taxon>
        <taxon>Magnoliopsida</taxon>
        <taxon>eudicotyledons</taxon>
        <taxon>Gunneridae</taxon>
        <taxon>Pentapetalae</taxon>
        <taxon>rosids</taxon>
        <taxon>fabids</taxon>
        <taxon>Malpighiales</taxon>
        <taxon>Linaceae</taxon>
        <taxon>Linum</taxon>
    </lineage>
</organism>
<keyword evidence="1" id="KW-0433">Leucine-rich repeat</keyword>
<dbReference type="SUPFAM" id="SSF52200">
    <property type="entry name" value="Toll/Interleukin receptor TIR domain"/>
    <property type="match status" value="1"/>
</dbReference>
<dbReference type="InterPro" id="IPR027417">
    <property type="entry name" value="P-loop_NTPase"/>
</dbReference>
<dbReference type="InterPro" id="IPR002182">
    <property type="entry name" value="NB-ARC"/>
</dbReference>
<name>A0AAV0M923_9ROSI</name>
<evidence type="ECO:0000256" key="3">
    <source>
        <dbReference type="ARBA" id="ARBA00022821"/>
    </source>
</evidence>
<dbReference type="InterPro" id="IPR042197">
    <property type="entry name" value="Apaf_helical"/>
</dbReference>
<dbReference type="InterPro" id="IPR000157">
    <property type="entry name" value="TIR_dom"/>
</dbReference>
<dbReference type="SMART" id="SM00255">
    <property type="entry name" value="TIR"/>
    <property type="match status" value="1"/>
</dbReference>
<sequence length="1307" mass="147583">MLATTQLPPSFTSHFLYIPVMGKLGDKREMDRRRGDRDDDGDEAEQFALTLSRPSKRQKKLLINTNELLTKLCNWLRDKFIRPPPFSSSYSIPFNRNSSSSSDSGSGLSKYDVFISFRGADVRNSFLSHLYYHLKDLRKLAVYKDDVDLERGEQISPSLLLAVQRSDVYIVILSPKYTDSPWCLEELEKILQCMKLHGRRVIPVFYGVDPSAVENQKLPSSTAGRIRSWRAALSEIANLSGFDSQFIRPETKLVEEIVKAVFQAIRSSSQMVNFSSYSASRGLVGVERQIEQLQALLCSDERSNWTIGLSGMAGIGKTTLAKAFFDLFSSRFEASYFFSNFAYTMARGLSVLPFGNLQNDFFSKLLGDENGRAGGGRVSYDLMLRRLGCMKALVVIDDVGDDVGNIGPLKDLLNGQYCNLFGPGSVIIMTSRNKQLLKSVCDRVYEAKGLDYEEGSRLFRLHAFRQQNVQTEYLQMIGRAVNYVSGNPLATTVLGAHLFGRDLKFWDRELGALEDNPNSVVQNVLRKSYDGLSREEKDIFLDLACCFQYWIYCWLDHIAELMGLEGGRVNLIANLVDKSLIITDSNGLIEVNRLLEVLARSIVNEERQIEKRSRLWKSQDIYYLFRENKGTESTEGIFLEVDQIGYKVHGLHSFFKKDEHDLHLQPDTFMKMKKLRFLVIRECASSLVTPKDGLQYLPNALRILDWHSFASKCLPSQFSAENLIKLNLPFSQIEQLWESDEQLNAGLGNLKFLNLTGSKRLRKLPDLSRAKKLKKVDLSSCESLVELPSSILGLPKLESLNLSNCISLKFENLEDYQTSNREQSTCHYGILPSLRMLDLSYIPIQKFPSFITKMRILELRCSGCSKLTEFPVIPSLKGLTLTGSLIEEVVLEKLTELKYLDLSKNEQLILISGDFSKLKSLGHINLDGCSKLFSLPDSFVNPTNLECPAGLPKLSLSGCKSLARLPDSIGNLMHLESLNLSCTTFKELPSSIVDLIRLSELLLEDCKSLACLPFTIHKLTRLSELNLVGCDQLRHLPELPSSLKKLDARGCKSLQTLSIGTVEKHDFSDIDWCFGQCWKLDPVVCNKIVDKFTQDSIRCSYRSSLLLPAKWGSESGGGEEGNKKGPNNGNTNNNTTVTAKLRGHPWKLKSIVFCVLLNSPDPLLSNKDTNFHVLCMMLDDRDNAGAEEVVGEYVWKPFRKYDDQKDERLLNGHFLVWSTDQTLVVGENAGGSSTVEFFFRCWYTHELPDLVKNCLVIPVYDDRVVTNEDGEEEKDDDDDDESPNGLHGLYDRLCDHPPAVKFFTEET</sequence>
<dbReference type="PANTHER" id="PTHR11017:SF479">
    <property type="entry name" value="DISEASE RESISTANCE PROTEIN (TIR-NBS-LRR CLASS) FAMILY"/>
    <property type="match status" value="1"/>
</dbReference>
<dbReference type="Pfam" id="PF23598">
    <property type="entry name" value="LRR_14"/>
    <property type="match status" value="1"/>
</dbReference>
<dbReference type="Proteomes" id="UP001154282">
    <property type="component" value="Unassembled WGS sequence"/>
</dbReference>
<dbReference type="SUPFAM" id="SSF52540">
    <property type="entry name" value="P-loop containing nucleoside triphosphate hydrolases"/>
    <property type="match status" value="1"/>
</dbReference>
<dbReference type="InterPro" id="IPR044974">
    <property type="entry name" value="Disease_R_plants"/>
</dbReference>
<feature type="compositionally biased region" description="Low complexity" evidence="4">
    <location>
        <begin position="1124"/>
        <end position="1136"/>
    </location>
</feature>
<dbReference type="Gene3D" id="3.40.50.10140">
    <property type="entry name" value="Toll/interleukin-1 receptor homology (TIR) domain"/>
    <property type="match status" value="1"/>
</dbReference>
<dbReference type="EMBL" id="CAMGYJ010000007">
    <property type="protein sequence ID" value="CAI0442742.1"/>
    <property type="molecule type" value="Genomic_DNA"/>
</dbReference>
<dbReference type="Gene3D" id="1.10.8.430">
    <property type="entry name" value="Helical domain of apoptotic protease-activating factors"/>
    <property type="match status" value="1"/>
</dbReference>
<dbReference type="GO" id="GO:0006952">
    <property type="term" value="P:defense response"/>
    <property type="evidence" value="ECO:0007669"/>
    <property type="project" value="UniProtKB-KW"/>
</dbReference>
<dbReference type="GO" id="GO:0051707">
    <property type="term" value="P:response to other organism"/>
    <property type="evidence" value="ECO:0007669"/>
    <property type="project" value="UniProtKB-ARBA"/>
</dbReference>
<dbReference type="InterPro" id="IPR032675">
    <property type="entry name" value="LRR_dom_sf"/>
</dbReference>
<feature type="region of interest" description="Disordered" evidence="4">
    <location>
        <begin position="1113"/>
        <end position="1136"/>
    </location>
</feature>
<dbReference type="PRINTS" id="PR00364">
    <property type="entry name" value="DISEASERSIST"/>
</dbReference>
<dbReference type="Gene3D" id="3.40.50.300">
    <property type="entry name" value="P-loop containing nucleotide triphosphate hydrolases"/>
    <property type="match status" value="1"/>
</dbReference>
<proteinExistence type="predicted"/>
<comment type="caution">
    <text evidence="6">The sequence shown here is derived from an EMBL/GenBank/DDBJ whole genome shotgun (WGS) entry which is preliminary data.</text>
</comment>
<dbReference type="InterPro" id="IPR011713">
    <property type="entry name" value="Leu-rich_rpt_3"/>
</dbReference>
<dbReference type="Pfam" id="PF07725">
    <property type="entry name" value="LRR_3"/>
    <property type="match status" value="1"/>
</dbReference>
<dbReference type="Gene3D" id="3.80.10.10">
    <property type="entry name" value="Ribonuclease Inhibitor"/>
    <property type="match status" value="3"/>
</dbReference>
<dbReference type="PANTHER" id="PTHR11017">
    <property type="entry name" value="LEUCINE-RICH REPEAT-CONTAINING PROTEIN"/>
    <property type="match status" value="1"/>
</dbReference>
<evidence type="ECO:0000259" key="5">
    <source>
        <dbReference type="PROSITE" id="PS50104"/>
    </source>
</evidence>
<dbReference type="Pfam" id="PF23282">
    <property type="entry name" value="WHD_ROQ1"/>
    <property type="match status" value="1"/>
</dbReference>
<feature type="region of interest" description="Disordered" evidence="4">
    <location>
        <begin position="1267"/>
        <end position="1293"/>
    </location>
</feature>
<dbReference type="InterPro" id="IPR055414">
    <property type="entry name" value="LRR_R13L4/SHOC2-like"/>
</dbReference>
<dbReference type="GO" id="GO:0007165">
    <property type="term" value="P:signal transduction"/>
    <property type="evidence" value="ECO:0007669"/>
    <property type="project" value="InterPro"/>
</dbReference>
<protein>
    <recommendedName>
        <fullName evidence="5">TIR domain-containing protein</fullName>
    </recommendedName>
</protein>
<evidence type="ECO:0000256" key="4">
    <source>
        <dbReference type="SAM" id="MobiDB-lite"/>
    </source>
</evidence>
<dbReference type="Pfam" id="PF01582">
    <property type="entry name" value="TIR"/>
    <property type="match status" value="1"/>
</dbReference>
<dbReference type="SUPFAM" id="SSF46785">
    <property type="entry name" value="Winged helix' DNA-binding domain"/>
    <property type="match status" value="1"/>
</dbReference>
<dbReference type="InterPro" id="IPR035897">
    <property type="entry name" value="Toll_tir_struct_dom_sf"/>
</dbReference>
<feature type="compositionally biased region" description="Acidic residues" evidence="4">
    <location>
        <begin position="1268"/>
        <end position="1282"/>
    </location>
</feature>
<dbReference type="Pfam" id="PF00931">
    <property type="entry name" value="NB-ARC"/>
    <property type="match status" value="1"/>
</dbReference>
<accession>A0AAV0M923</accession>
<dbReference type="InterPro" id="IPR058192">
    <property type="entry name" value="WHD_ROQ1-like"/>
</dbReference>
<feature type="domain" description="TIR" evidence="5">
    <location>
        <begin position="109"/>
        <end position="265"/>
    </location>
</feature>
<keyword evidence="2" id="KW-0677">Repeat</keyword>
<evidence type="ECO:0000256" key="1">
    <source>
        <dbReference type="ARBA" id="ARBA00022614"/>
    </source>
</evidence>
<keyword evidence="3" id="KW-0611">Plant defense</keyword>
<evidence type="ECO:0000313" key="6">
    <source>
        <dbReference type="EMBL" id="CAI0442742.1"/>
    </source>
</evidence>
<dbReference type="SUPFAM" id="SSF52058">
    <property type="entry name" value="L domain-like"/>
    <property type="match status" value="2"/>
</dbReference>
<keyword evidence="7" id="KW-1185">Reference proteome</keyword>
<dbReference type="GO" id="GO:0043531">
    <property type="term" value="F:ADP binding"/>
    <property type="evidence" value="ECO:0007669"/>
    <property type="project" value="InterPro"/>
</dbReference>
<reference evidence="6" key="1">
    <citation type="submission" date="2022-08" db="EMBL/GenBank/DDBJ databases">
        <authorList>
            <person name="Gutierrez-Valencia J."/>
        </authorList>
    </citation>
    <scope>NUCLEOTIDE SEQUENCE</scope>
</reference>
<dbReference type="InterPro" id="IPR036390">
    <property type="entry name" value="WH_DNA-bd_sf"/>
</dbReference>
<evidence type="ECO:0000256" key="2">
    <source>
        <dbReference type="ARBA" id="ARBA00022737"/>
    </source>
</evidence>